<dbReference type="InterPro" id="IPR050949">
    <property type="entry name" value="GPCR_Fz/Smo-like"/>
</dbReference>
<sequence>MILSPVTSAPPPAKITTTAPKVTTPAPTATPTTAPTSTTDFVIPSSSSLTPAPTPNAGVISGNATAGACPPPLLPNIYSLESDSCKGPCCLPCPASSVFYAPGQLETIYTITSYLRAVSAVSCLLLFLAYVVLPSRRKHPHLLVLVFAALMVPFEGLGTVWLKQKEEVLCKNVYEITTMANSWICGVQGIAFMYLVLTILCLATLLITNLHLLTVHRGALIQNHLGKFMVLSFFLPLSLVLPVALRKQIQNPGFGSVCFVSPEIASAYFFLPLSSRIQANAVSVGDSTSNNPSDTHSNKTLSVRQRRLQTARDISQLLKQQWRPGLLALCLLITDMIYWLFYFTEAKKLEKIGASTQWFLQWTQCLGQQALLSIQSGTLPLTTTPTPAEFQAAGEVAQRACSSIAEPFVPNFAWAVLAEMTPASFRIAIL</sequence>
<evidence type="ECO:0000313" key="4">
    <source>
        <dbReference type="Proteomes" id="UP000696485"/>
    </source>
</evidence>
<accession>A0A9P5VMQ4</accession>
<evidence type="ECO:0000256" key="2">
    <source>
        <dbReference type="SAM" id="Phobius"/>
    </source>
</evidence>
<feature type="transmembrane region" description="Helical" evidence="2">
    <location>
        <begin position="228"/>
        <end position="245"/>
    </location>
</feature>
<dbReference type="PANTHER" id="PTHR31787:SF3">
    <property type="entry name" value="FRIZZLED AND SMOOTHENED-LIKE PROTEIN H"/>
    <property type="match status" value="1"/>
</dbReference>
<evidence type="ECO:0000313" key="3">
    <source>
        <dbReference type="EMBL" id="KAF9332698.1"/>
    </source>
</evidence>
<evidence type="ECO:0008006" key="5">
    <source>
        <dbReference type="Google" id="ProtNLM"/>
    </source>
</evidence>
<keyword evidence="4" id="KW-1185">Reference proteome</keyword>
<proteinExistence type="predicted"/>
<keyword evidence="2" id="KW-0472">Membrane</keyword>
<feature type="region of interest" description="Disordered" evidence="1">
    <location>
        <begin position="1"/>
        <end position="50"/>
    </location>
</feature>
<dbReference type="EMBL" id="JAAAUY010000244">
    <property type="protein sequence ID" value="KAF9332698.1"/>
    <property type="molecule type" value="Genomic_DNA"/>
</dbReference>
<keyword evidence="2" id="KW-1133">Transmembrane helix</keyword>
<feature type="transmembrane region" description="Helical" evidence="2">
    <location>
        <begin position="325"/>
        <end position="343"/>
    </location>
</feature>
<feature type="non-terminal residue" evidence="3">
    <location>
        <position position="1"/>
    </location>
</feature>
<comment type="caution">
    <text evidence="3">The sequence shown here is derived from an EMBL/GenBank/DDBJ whole genome shotgun (WGS) entry which is preliminary data.</text>
</comment>
<organism evidence="3 4">
    <name type="scientific">Podila minutissima</name>
    <dbReference type="NCBI Taxonomy" id="64525"/>
    <lineage>
        <taxon>Eukaryota</taxon>
        <taxon>Fungi</taxon>
        <taxon>Fungi incertae sedis</taxon>
        <taxon>Mucoromycota</taxon>
        <taxon>Mortierellomycotina</taxon>
        <taxon>Mortierellomycetes</taxon>
        <taxon>Mortierellales</taxon>
        <taxon>Mortierellaceae</taxon>
        <taxon>Podila</taxon>
    </lineage>
</organism>
<feature type="transmembrane region" description="Helical" evidence="2">
    <location>
        <begin position="183"/>
        <end position="208"/>
    </location>
</feature>
<dbReference type="Gene3D" id="1.20.1070.10">
    <property type="entry name" value="Rhodopsin 7-helix transmembrane proteins"/>
    <property type="match status" value="1"/>
</dbReference>
<reference evidence="3" key="1">
    <citation type="journal article" date="2020" name="Fungal Divers.">
        <title>Resolving the Mortierellaceae phylogeny through synthesis of multi-gene phylogenetics and phylogenomics.</title>
        <authorList>
            <person name="Vandepol N."/>
            <person name="Liber J."/>
            <person name="Desiro A."/>
            <person name="Na H."/>
            <person name="Kennedy M."/>
            <person name="Barry K."/>
            <person name="Grigoriev I.V."/>
            <person name="Miller A.N."/>
            <person name="O'Donnell K."/>
            <person name="Stajich J.E."/>
            <person name="Bonito G."/>
        </authorList>
    </citation>
    <scope>NUCLEOTIDE SEQUENCE</scope>
    <source>
        <strain evidence="3">NVP1</strain>
    </source>
</reference>
<dbReference type="PANTHER" id="PTHR31787">
    <property type="entry name" value="G-PROTEIN-COUPLED RECEPTOR GPCR FAMILY PROTEIN"/>
    <property type="match status" value="1"/>
</dbReference>
<dbReference type="AlphaFoldDB" id="A0A9P5VMQ4"/>
<dbReference type="Proteomes" id="UP000696485">
    <property type="component" value="Unassembled WGS sequence"/>
</dbReference>
<feature type="transmembrane region" description="Helical" evidence="2">
    <location>
        <begin position="139"/>
        <end position="162"/>
    </location>
</feature>
<keyword evidence="2" id="KW-0812">Transmembrane</keyword>
<gene>
    <name evidence="3" type="ORF">BG006_004415</name>
</gene>
<protein>
    <recommendedName>
        <fullName evidence="5">G-protein coupled receptors family 2 profile 2 domain-containing protein</fullName>
    </recommendedName>
</protein>
<name>A0A9P5VMQ4_9FUNG</name>
<feature type="transmembrane region" description="Helical" evidence="2">
    <location>
        <begin position="114"/>
        <end position="133"/>
    </location>
</feature>
<evidence type="ECO:0000256" key="1">
    <source>
        <dbReference type="SAM" id="MobiDB-lite"/>
    </source>
</evidence>
<feature type="compositionally biased region" description="Low complexity" evidence="1">
    <location>
        <begin position="14"/>
        <end position="50"/>
    </location>
</feature>